<name>A0A7M3V923_9BACT</name>
<dbReference type="RefSeq" id="WP_193113688.1">
    <property type="nucleotide sequence ID" value="NZ_CP041165.1"/>
</dbReference>
<protein>
    <submittedName>
        <fullName evidence="2">Uncharacterized protein</fullName>
    </submittedName>
</protein>
<keyword evidence="1" id="KW-0472">Membrane</keyword>
<organism evidence="2 3">
    <name type="scientific">Sulfurimonas marina</name>
    <dbReference type="NCBI Taxonomy" id="2590551"/>
    <lineage>
        <taxon>Bacteria</taxon>
        <taxon>Pseudomonadati</taxon>
        <taxon>Campylobacterota</taxon>
        <taxon>Epsilonproteobacteria</taxon>
        <taxon>Campylobacterales</taxon>
        <taxon>Sulfurimonadaceae</taxon>
        <taxon>Sulfurimonas</taxon>
    </lineage>
</organism>
<reference evidence="2 3" key="1">
    <citation type="submission" date="2019-06" db="EMBL/GenBank/DDBJ databases">
        <title>Sulfurimonas gotlandica sp. nov., a chemoautotrophic and psychrotolerant epsilonproteobacterium isolated from a pelagic redoxcline, and an emended description of the genus Sulfurimonas.</title>
        <authorList>
            <person name="Wang S."/>
            <person name="Jiang L."/>
            <person name="Shao Z."/>
        </authorList>
    </citation>
    <scope>NUCLEOTIDE SEQUENCE [LARGE SCALE GENOMIC DNA]</scope>
    <source>
        <strain evidence="2 3">B2</strain>
    </source>
</reference>
<dbReference type="KEGG" id="smax:FJR03_00280"/>
<dbReference type="AlphaFoldDB" id="A0A7M3V923"/>
<feature type="transmembrane region" description="Helical" evidence="1">
    <location>
        <begin position="6"/>
        <end position="26"/>
    </location>
</feature>
<evidence type="ECO:0000313" key="3">
    <source>
        <dbReference type="Proteomes" id="UP000593910"/>
    </source>
</evidence>
<keyword evidence="1" id="KW-1133">Transmembrane helix</keyword>
<accession>A0A7M3V923</accession>
<sequence>MDLVFIIKSLIGLVLLLGILVALLLYRPNKKKGNEAGEGTKKDSDYTLEELYSIIKDKHSTTKKLKWALDIVIRYHGEIPPKNGVQLDEDFYKYSEILLRICQHPNTKKELILEFDKALRELNPQYKKEINDFLTRGLNARDIASS</sequence>
<keyword evidence="1" id="KW-0812">Transmembrane</keyword>
<evidence type="ECO:0000256" key="1">
    <source>
        <dbReference type="SAM" id="Phobius"/>
    </source>
</evidence>
<evidence type="ECO:0000313" key="2">
    <source>
        <dbReference type="EMBL" id="QOP40256.1"/>
    </source>
</evidence>
<dbReference type="Proteomes" id="UP000593910">
    <property type="component" value="Chromosome"/>
</dbReference>
<proteinExistence type="predicted"/>
<keyword evidence="3" id="KW-1185">Reference proteome</keyword>
<gene>
    <name evidence="2" type="ORF">FJR03_00280</name>
</gene>
<dbReference type="EMBL" id="CP041165">
    <property type="protein sequence ID" value="QOP40256.1"/>
    <property type="molecule type" value="Genomic_DNA"/>
</dbReference>